<dbReference type="SUPFAM" id="SSF111038">
    <property type="entry name" value="YjbQ-like"/>
    <property type="match status" value="1"/>
</dbReference>
<reference evidence="3" key="1">
    <citation type="submission" date="2017-09" db="EMBL/GenBank/DDBJ databases">
        <title>Depth-based differentiation of microbial function through sediment-hosted aquifers and enrichment of novel symbionts in the deep terrestrial subsurface.</title>
        <authorList>
            <person name="Probst A.J."/>
            <person name="Ladd B."/>
            <person name="Jarett J.K."/>
            <person name="Geller-Mcgrath D.E."/>
            <person name="Sieber C.M.K."/>
            <person name="Emerson J.B."/>
            <person name="Anantharaman K."/>
            <person name="Thomas B.C."/>
            <person name="Malmstrom R."/>
            <person name="Stieglmeier M."/>
            <person name="Klingl A."/>
            <person name="Woyke T."/>
            <person name="Ryan C.M."/>
            <person name="Banfield J.F."/>
        </authorList>
    </citation>
    <scope>NUCLEOTIDE SEQUENCE [LARGE SCALE GENOMIC DNA]</scope>
</reference>
<evidence type="ECO:0000313" key="3">
    <source>
        <dbReference type="Proteomes" id="UP000230935"/>
    </source>
</evidence>
<comment type="similarity">
    <text evidence="1">Belongs to the UPF0047 family.</text>
</comment>
<sequence>MKFTVTTKGHYDFIDITPQVAEAVSGAKVKSGIVLVFVAASTAAITTMEYEEGIIHDLISLFEAWAPEKSDYEHHQKWGDANGAAHMKSAIIGTDQSIPVENGELKLGTWQQIVLIDFDEKPRNRDIIVKVI</sequence>
<dbReference type="AlphaFoldDB" id="A0A2H0W2D9"/>
<dbReference type="InterPro" id="IPR035917">
    <property type="entry name" value="YjbQ-like_sf"/>
</dbReference>
<gene>
    <name evidence="2" type="ORF">COT81_00695</name>
</gene>
<evidence type="ECO:0000256" key="1">
    <source>
        <dbReference type="ARBA" id="ARBA00005534"/>
    </source>
</evidence>
<dbReference type="PANTHER" id="PTHR30615:SF8">
    <property type="entry name" value="UPF0047 PROTEIN C4A8.02C"/>
    <property type="match status" value="1"/>
</dbReference>
<protein>
    <submittedName>
        <fullName evidence="2">Secondary thiamine-phosphate synthase enzyme</fullName>
    </submittedName>
</protein>
<organism evidence="2 3">
    <name type="scientific">Candidatus Buchananbacteria bacterium CG10_big_fil_rev_8_21_14_0_10_42_9</name>
    <dbReference type="NCBI Taxonomy" id="1974526"/>
    <lineage>
        <taxon>Bacteria</taxon>
        <taxon>Candidatus Buchananiibacteriota</taxon>
    </lineage>
</organism>
<dbReference type="PIRSF" id="PIRSF004681">
    <property type="entry name" value="UCP004681"/>
    <property type="match status" value="1"/>
</dbReference>
<dbReference type="Gene3D" id="2.60.120.460">
    <property type="entry name" value="YjbQ-like"/>
    <property type="match status" value="1"/>
</dbReference>
<dbReference type="EMBL" id="PEZZ01000004">
    <property type="protein sequence ID" value="PIS05518.1"/>
    <property type="molecule type" value="Genomic_DNA"/>
</dbReference>
<comment type="caution">
    <text evidence="2">The sequence shown here is derived from an EMBL/GenBank/DDBJ whole genome shotgun (WGS) entry which is preliminary data.</text>
</comment>
<evidence type="ECO:0000313" key="2">
    <source>
        <dbReference type="EMBL" id="PIS05518.1"/>
    </source>
</evidence>
<dbReference type="InterPro" id="IPR001602">
    <property type="entry name" value="UPF0047_YjbQ-like"/>
</dbReference>
<dbReference type="NCBIfam" id="TIGR00149">
    <property type="entry name" value="TIGR00149_YjbQ"/>
    <property type="match status" value="1"/>
</dbReference>
<dbReference type="Pfam" id="PF01894">
    <property type="entry name" value="YjbQ"/>
    <property type="match status" value="1"/>
</dbReference>
<dbReference type="PANTHER" id="PTHR30615">
    <property type="entry name" value="UNCHARACTERIZED PROTEIN YJBQ-RELATED"/>
    <property type="match status" value="1"/>
</dbReference>
<name>A0A2H0W2D9_9BACT</name>
<dbReference type="Proteomes" id="UP000230935">
    <property type="component" value="Unassembled WGS sequence"/>
</dbReference>
<accession>A0A2H0W2D9</accession>
<proteinExistence type="inferred from homology"/>